<dbReference type="PROSITE" id="PS50068">
    <property type="entry name" value="LDLRA_2"/>
    <property type="match status" value="1"/>
</dbReference>
<feature type="region of interest" description="Disordered" evidence="3">
    <location>
        <begin position="1"/>
        <end position="33"/>
    </location>
</feature>
<dbReference type="AlphaFoldDB" id="A0AAW0XFU0"/>
<comment type="caution">
    <text evidence="2">Lacks conserved residue(s) required for the propagation of feature annotation.</text>
</comment>
<organism evidence="4 5">
    <name type="scientific">Cherax quadricarinatus</name>
    <name type="common">Australian red claw crayfish</name>
    <dbReference type="NCBI Taxonomy" id="27406"/>
    <lineage>
        <taxon>Eukaryota</taxon>
        <taxon>Metazoa</taxon>
        <taxon>Ecdysozoa</taxon>
        <taxon>Arthropoda</taxon>
        <taxon>Crustacea</taxon>
        <taxon>Multicrustacea</taxon>
        <taxon>Malacostraca</taxon>
        <taxon>Eumalacostraca</taxon>
        <taxon>Eucarida</taxon>
        <taxon>Decapoda</taxon>
        <taxon>Pleocyemata</taxon>
        <taxon>Astacidea</taxon>
        <taxon>Parastacoidea</taxon>
        <taxon>Parastacidae</taxon>
        <taxon>Cherax</taxon>
    </lineage>
</organism>
<comment type="caution">
    <text evidence="4">The sequence shown here is derived from an EMBL/GenBank/DDBJ whole genome shotgun (WGS) entry which is preliminary data.</text>
</comment>
<proteinExistence type="predicted"/>
<evidence type="ECO:0000256" key="2">
    <source>
        <dbReference type="PROSITE-ProRule" id="PRU00124"/>
    </source>
</evidence>
<feature type="region of interest" description="Disordered" evidence="3">
    <location>
        <begin position="102"/>
        <end position="151"/>
    </location>
</feature>
<dbReference type="PANTHER" id="PTHR46876">
    <property type="entry name" value="LOW-DENSITY LIPOPROTEIN RECEPTOR-RELATED PROTEIN 11"/>
    <property type="match status" value="1"/>
</dbReference>
<evidence type="ECO:0000256" key="3">
    <source>
        <dbReference type="SAM" id="MobiDB-lite"/>
    </source>
</evidence>
<feature type="disulfide bond" evidence="2">
    <location>
        <begin position="66"/>
        <end position="78"/>
    </location>
</feature>
<feature type="compositionally biased region" description="Pro residues" evidence="3">
    <location>
        <begin position="12"/>
        <end position="23"/>
    </location>
</feature>
<dbReference type="InterPro" id="IPR036055">
    <property type="entry name" value="LDL_receptor-like_sf"/>
</dbReference>
<evidence type="ECO:0000313" key="4">
    <source>
        <dbReference type="EMBL" id="KAK8738387.1"/>
    </source>
</evidence>
<dbReference type="Gene3D" id="4.10.400.10">
    <property type="entry name" value="Low-density Lipoprotein Receptor"/>
    <property type="match status" value="1"/>
</dbReference>
<dbReference type="PANTHER" id="PTHR46876:SF1">
    <property type="entry name" value="LOW-DENSITY LIPOPROTEIN RECEPTOR-RELATED PROTEIN 11"/>
    <property type="match status" value="1"/>
</dbReference>
<dbReference type="InterPro" id="IPR023415">
    <property type="entry name" value="LDLR_class-A_CS"/>
</dbReference>
<dbReference type="SMART" id="SM00192">
    <property type="entry name" value="LDLa"/>
    <property type="match status" value="1"/>
</dbReference>
<feature type="non-terminal residue" evidence="4">
    <location>
        <position position="247"/>
    </location>
</feature>
<dbReference type="Pfam" id="PF00057">
    <property type="entry name" value="Ldl_recept_a"/>
    <property type="match status" value="1"/>
</dbReference>
<dbReference type="EMBL" id="JARKIK010000039">
    <property type="protein sequence ID" value="KAK8738387.1"/>
    <property type="molecule type" value="Genomic_DNA"/>
</dbReference>
<keyword evidence="5" id="KW-1185">Reference proteome</keyword>
<feature type="disulfide bond" evidence="2">
    <location>
        <begin position="73"/>
        <end position="91"/>
    </location>
</feature>
<name>A0AAW0XFU0_CHEQU</name>
<sequence>DDSYGAPRTRHAPPPTAPTPPPRVTQQTTTTTTAAAAAVVAATATTIPTTTTTTTTTKPTLPPRKCSRFQFECHSGECIAIYNACDGIPQCQDNTDEDPALGCPAASTEGAPSVRRLGDGAAGGSGEAVQPPAATWDNVAPAKSDPRSSVDVWQGGSRFPNSGQGYPPGIFSHRPTILDTYSPYQPSVGGQDESQVYGGRGRPPTGYYDYNQRSAWAGPRYNGDAGSRVDHYMGSDIHRGFHYPDYG</sequence>
<dbReference type="Proteomes" id="UP001445076">
    <property type="component" value="Unassembled WGS sequence"/>
</dbReference>
<evidence type="ECO:0000256" key="1">
    <source>
        <dbReference type="ARBA" id="ARBA00023157"/>
    </source>
</evidence>
<evidence type="ECO:0000313" key="5">
    <source>
        <dbReference type="Proteomes" id="UP001445076"/>
    </source>
</evidence>
<protein>
    <submittedName>
        <fullName evidence="4">Uncharacterized protein</fullName>
    </submittedName>
</protein>
<dbReference type="InterPro" id="IPR002172">
    <property type="entry name" value="LDrepeatLR_classA_rpt"/>
</dbReference>
<feature type="non-terminal residue" evidence="4">
    <location>
        <position position="1"/>
    </location>
</feature>
<dbReference type="PROSITE" id="PS01209">
    <property type="entry name" value="LDLRA_1"/>
    <property type="match status" value="1"/>
</dbReference>
<dbReference type="CDD" id="cd00112">
    <property type="entry name" value="LDLa"/>
    <property type="match status" value="1"/>
</dbReference>
<reference evidence="4 5" key="1">
    <citation type="journal article" date="2024" name="BMC Genomics">
        <title>Genome assembly of redclaw crayfish (Cherax quadricarinatus) provides insights into its immune adaptation and hypoxia tolerance.</title>
        <authorList>
            <person name="Liu Z."/>
            <person name="Zheng J."/>
            <person name="Li H."/>
            <person name="Fang K."/>
            <person name="Wang S."/>
            <person name="He J."/>
            <person name="Zhou D."/>
            <person name="Weng S."/>
            <person name="Chi M."/>
            <person name="Gu Z."/>
            <person name="He J."/>
            <person name="Li F."/>
            <person name="Wang M."/>
        </authorList>
    </citation>
    <scope>NUCLEOTIDE SEQUENCE [LARGE SCALE GENOMIC DNA]</scope>
    <source>
        <strain evidence="4">ZL_2023a</strain>
    </source>
</reference>
<dbReference type="SUPFAM" id="SSF57424">
    <property type="entry name" value="LDL receptor-like module"/>
    <property type="match status" value="1"/>
</dbReference>
<accession>A0AAW0XFU0</accession>
<gene>
    <name evidence="4" type="ORF">OTU49_003841</name>
</gene>
<keyword evidence="1 2" id="KW-1015">Disulfide bond</keyword>
<feature type="compositionally biased region" description="Low complexity" evidence="3">
    <location>
        <begin position="24"/>
        <end position="33"/>
    </location>
</feature>